<evidence type="ECO:0000313" key="2">
    <source>
        <dbReference type="Proteomes" id="UP000467132"/>
    </source>
</evidence>
<dbReference type="AlphaFoldDB" id="A0A845QW76"/>
<keyword evidence="2" id="KW-1185">Reference proteome</keyword>
<dbReference type="Pfam" id="PF18958">
    <property type="entry name" value="DUF5700"/>
    <property type="match status" value="1"/>
</dbReference>
<evidence type="ECO:0000313" key="1">
    <source>
        <dbReference type="EMBL" id="NBI05408.1"/>
    </source>
</evidence>
<gene>
    <name evidence="1" type="ORF">D3Z33_00880</name>
</gene>
<name>A0A845QW76_9CLOT</name>
<proteinExistence type="predicted"/>
<dbReference type="InterPro" id="IPR043754">
    <property type="entry name" value="DUF5700"/>
</dbReference>
<dbReference type="RefSeq" id="WP_160195917.1">
    <property type="nucleotide sequence ID" value="NZ_QXXA01000001.1"/>
</dbReference>
<reference evidence="1 2" key="1">
    <citation type="submission" date="2018-08" db="EMBL/GenBank/DDBJ databases">
        <title>Murine metabolic-syndrome-specific gut microbial biobank.</title>
        <authorList>
            <person name="Liu C."/>
        </authorList>
    </citation>
    <scope>NUCLEOTIDE SEQUENCE [LARGE SCALE GENOMIC DNA]</scope>
    <source>
        <strain evidence="1 2">583</strain>
    </source>
</reference>
<dbReference type="OrthoDB" id="1953461at2"/>
<organism evidence="1 2">
    <name type="scientific">Senegalia massiliensis</name>
    <dbReference type="NCBI Taxonomy" id="1720316"/>
    <lineage>
        <taxon>Bacteria</taxon>
        <taxon>Bacillati</taxon>
        <taxon>Bacillota</taxon>
        <taxon>Clostridia</taxon>
        <taxon>Eubacteriales</taxon>
        <taxon>Clostridiaceae</taxon>
        <taxon>Senegalia</taxon>
    </lineage>
</organism>
<comment type="caution">
    <text evidence="1">The sequence shown here is derived from an EMBL/GenBank/DDBJ whole genome shotgun (WGS) entry which is preliminary data.</text>
</comment>
<accession>A0A845QW76</accession>
<protein>
    <submittedName>
        <fullName evidence="1">Uncharacterized protein</fullName>
    </submittedName>
</protein>
<dbReference type="Proteomes" id="UP000467132">
    <property type="component" value="Unassembled WGS sequence"/>
</dbReference>
<dbReference type="EMBL" id="QXXA01000001">
    <property type="protein sequence ID" value="NBI05408.1"/>
    <property type="molecule type" value="Genomic_DNA"/>
</dbReference>
<sequence length="331" mass="38976">MKVSINFKTDGVIDFYNIFNTKNILKKKDIVNLFDKYSYEKLLELFGKNVDLIEKDQWINLFHKAYILYLNNSKENVEENPVKSSIIQSVLWTLNNIENLNKNVDRIEKIINRQAFIKETLKYLPNINSDIEINIELYVFMYNACVEKSVVLLDVSFATLLTEDQLNALLSHELHHYLKENCQKPKKGYNEVGKALFALENEGIADMCSFKDICFIYEYFGFMEKGILKDCLENPDRYMREFIKLLRDKLILNKDIKLNNFLMTNQIVHPLGYSIAKYIENTFGIDELRNCAGKPLNFLLKYNDAVKKNLHKELLDQETIQKLKEIYDENI</sequence>